<protein>
    <submittedName>
        <fullName evidence="6">PAS domain-containing protein</fullName>
    </submittedName>
</protein>
<dbReference type="AlphaFoldDB" id="A0AAW4X0A2"/>
<dbReference type="InterPro" id="IPR052020">
    <property type="entry name" value="Cyclic_di-GMP/3'3'-cGAMP_PDE"/>
</dbReference>
<dbReference type="Proteomes" id="UP001199296">
    <property type="component" value="Unassembled WGS sequence"/>
</dbReference>
<dbReference type="PANTHER" id="PTHR45228">
    <property type="entry name" value="CYCLIC DI-GMP PHOSPHODIESTERASE TM_0186-RELATED"/>
    <property type="match status" value="1"/>
</dbReference>
<evidence type="ECO:0000259" key="1">
    <source>
        <dbReference type="PROSITE" id="PS50112"/>
    </source>
</evidence>
<evidence type="ECO:0000259" key="2">
    <source>
        <dbReference type="PROSITE" id="PS50113"/>
    </source>
</evidence>
<feature type="domain" description="PAS" evidence="1">
    <location>
        <begin position="131"/>
        <end position="203"/>
    </location>
</feature>
<feature type="domain" description="PAC" evidence="2">
    <location>
        <begin position="208"/>
        <end position="255"/>
    </location>
</feature>
<feature type="domain" description="PAS" evidence="1">
    <location>
        <begin position="256"/>
        <end position="331"/>
    </location>
</feature>
<dbReference type="InterPro" id="IPR037522">
    <property type="entry name" value="HD_GYP_dom"/>
</dbReference>
<dbReference type="CDD" id="cd00077">
    <property type="entry name" value="HDc"/>
    <property type="match status" value="1"/>
</dbReference>
<dbReference type="SMART" id="SM00267">
    <property type="entry name" value="GGDEF"/>
    <property type="match status" value="1"/>
</dbReference>
<dbReference type="PROSITE" id="PS50113">
    <property type="entry name" value="PAC"/>
    <property type="match status" value="1"/>
</dbReference>
<dbReference type="SMART" id="SM00091">
    <property type="entry name" value="PAS"/>
    <property type="match status" value="3"/>
</dbReference>
<dbReference type="InterPro" id="IPR013655">
    <property type="entry name" value="PAS_fold_3"/>
</dbReference>
<dbReference type="NCBIfam" id="TIGR00254">
    <property type="entry name" value="GGDEF"/>
    <property type="match status" value="1"/>
</dbReference>
<keyword evidence="7" id="KW-1185">Reference proteome</keyword>
<name>A0AAW4X0A2_9FIRM</name>
<sequence length="721" mass="83320">MRKNNGENTIEEYENIIEKLPAAFAQHKVIYDSAGKAFDYIFVKVNKKFEEMTGLKKEDILNKKVTKVLKGIKNSKFKWIEFYGDIAMTGKEKIFEKYSEPLKRWYEVTVYSHKKGYFTTIFYDITEKKQQKEKLNYVLRFSKIGFWEYDIISKSLSWSEECENIFGLEAGEFEGEFGDFLKRVAPEDRAYVQKINSPITEMKQGIPLEYEHRIIKKNGEKRWVRESANLNDENKILGLVIDITEQKTIEKELKISREKLEHLISETTAVIYSYQIIGDNYKILYLNENVKNVIGFKAERFIGNQDFHLSCIHPEDREILKAKIKKMREIDYSIDEYRFRDKNGNYRRLYDQQKVSRRENGVITVVGSWWDITEERQEQNKEINALLFKDNLSGLHNRKFFKKTMADFDLKDNLPSSIIIADINGLKIVNDSYGFEKGDQLLKETAAILANFIRDKDVLARWGGDEFIILVPGSTKEQALNIIKSLKARFAASKKVNIPISISFGVATAEKESADFSDLLQAAEKMMDQNKLLENSSAKSKIVENILSTLGAKSYESKEHALRMSSLAHKLGKRVGLSNYDLNRLSLLARLHDIGKTTISEAILTKPGRLTESEWKIMQEHPRKGFEIASAIEEFSVIAEEILSHHEHWDGNGYPRALKGEEIPFLARIISIIDAYDVITNDRPYTKAQPPEKALAEIKRCAGSQFDPQLARDFLLMMEEN</sequence>
<accession>A0AAW4X0A2</accession>
<dbReference type="InterPro" id="IPR000160">
    <property type="entry name" value="GGDEF_dom"/>
</dbReference>
<comment type="caution">
    <text evidence="6">The sequence shown here is derived from an EMBL/GenBank/DDBJ whole genome shotgun (WGS) entry which is preliminary data.</text>
</comment>
<dbReference type="SUPFAM" id="SSF55785">
    <property type="entry name" value="PYP-like sensor domain (PAS domain)"/>
    <property type="match status" value="3"/>
</dbReference>
<feature type="domain" description="GGDEF" evidence="3">
    <location>
        <begin position="414"/>
        <end position="545"/>
    </location>
</feature>
<evidence type="ECO:0000259" key="4">
    <source>
        <dbReference type="PROSITE" id="PS51831"/>
    </source>
</evidence>
<dbReference type="PROSITE" id="PS50887">
    <property type="entry name" value="GGDEF"/>
    <property type="match status" value="1"/>
</dbReference>
<feature type="domain" description="HD-GYP" evidence="5">
    <location>
        <begin position="535"/>
        <end position="721"/>
    </location>
</feature>
<dbReference type="SMART" id="SM00471">
    <property type="entry name" value="HDc"/>
    <property type="match status" value="1"/>
</dbReference>
<proteinExistence type="predicted"/>
<dbReference type="InterPro" id="IPR043128">
    <property type="entry name" value="Rev_trsase/Diguanyl_cyclase"/>
</dbReference>
<dbReference type="SMART" id="SM00086">
    <property type="entry name" value="PAC"/>
    <property type="match status" value="2"/>
</dbReference>
<dbReference type="PANTHER" id="PTHR45228:SF1">
    <property type="entry name" value="CYCLIC DI-GMP PHOSPHODIESTERASE TM_0186"/>
    <property type="match status" value="1"/>
</dbReference>
<dbReference type="Pfam" id="PF08447">
    <property type="entry name" value="PAS_3"/>
    <property type="match status" value="2"/>
</dbReference>
<dbReference type="Gene3D" id="1.10.3210.10">
    <property type="entry name" value="Hypothetical protein af1432"/>
    <property type="match status" value="1"/>
</dbReference>
<reference evidence="6 7" key="1">
    <citation type="submission" date="2021-10" db="EMBL/GenBank/DDBJ databases">
        <authorList>
            <person name="Grouzdev D.S."/>
            <person name="Pantiukh K.S."/>
            <person name="Krutkina M.S."/>
        </authorList>
    </citation>
    <scope>NUCLEOTIDE SEQUENCE [LARGE SCALE GENOMIC DNA]</scope>
    <source>
        <strain evidence="6 7">Z-7514</strain>
    </source>
</reference>
<dbReference type="Pfam" id="PF13426">
    <property type="entry name" value="PAS_9"/>
    <property type="match status" value="1"/>
</dbReference>
<dbReference type="InterPro" id="IPR006674">
    <property type="entry name" value="HD_domain"/>
</dbReference>
<dbReference type="PROSITE" id="PS51832">
    <property type="entry name" value="HD_GYP"/>
    <property type="match status" value="1"/>
</dbReference>
<dbReference type="RefSeq" id="WP_229345814.1">
    <property type="nucleotide sequence ID" value="NZ_JAJFAT010000009.1"/>
</dbReference>
<dbReference type="InterPro" id="IPR003607">
    <property type="entry name" value="HD/PDEase_dom"/>
</dbReference>
<dbReference type="EMBL" id="JAJFAT010000009">
    <property type="protein sequence ID" value="MCC3145227.1"/>
    <property type="molecule type" value="Genomic_DNA"/>
</dbReference>
<evidence type="ECO:0000313" key="7">
    <source>
        <dbReference type="Proteomes" id="UP001199296"/>
    </source>
</evidence>
<dbReference type="SUPFAM" id="SSF109604">
    <property type="entry name" value="HD-domain/PDEase-like"/>
    <property type="match status" value="1"/>
</dbReference>
<organism evidence="6 7">
    <name type="scientific">Halanaerobium polyolivorans</name>
    <dbReference type="NCBI Taxonomy" id="2886943"/>
    <lineage>
        <taxon>Bacteria</taxon>
        <taxon>Bacillati</taxon>
        <taxon>Bacillota</taxon>
        <taxon>Clostridia</taxon>
        <taxon>Halanaerobiales</taxon>
        <taxon>Halanaerobiaceae</taxon>
        <taxon>Halanaerobium</taxon>
    </lineage>
</organism>
<dbReference type="Pfam" id="PF13487">
    <property type="entry name" value="HD_5"/>
    <property type="match status" value="1"/>
</dbReference>
<evidence type="ECO:0000313" key="6">
    <source>
        <dbReference type="EMBL" id="MCC3145227.1"/>
    </source>
</evidence>
<dbReference type="InterPro" id="IPR035965">
    <property type="entry name" value="PAS-like_dom_sf"/>
</dbReference>
<dbReference type="CDD" id="cd00130">
    <property type="entry name" value="PAS"/>
    <property type="match status" value="2"/>
</dbReference>
<dbReference type="SUPFAM" id="SSF55073">
    <property type="entry name" value="Nucleotide cyclase"/>
    <property type="match status" value="1"/>
</dbReference>
<feature type="domain" description="HD" evidence="4">
    <location>
        <begin position="557"/>
        <end position="679"/>
    </location>
</feature>
<gene>
    <name evidence="6" type="ORF">LJ207_07810</name>
</gene>
<dbReference type="Gene3D" id="3.30.450.20">
    <property type="entry name" value="PAS domain"/>
    <property type="match status" value="3"/>
</dbReference>
<dbReference type="CDD" id="cd01949">
    <property type="entry name" value="GGDEF"/>
    <property type="match status" value="1"/>
</dbReference>
<dbReference type="NCBIfam" id="TIGR00229">
    <property type="entry name" value="sensory_box"/>
    <property type="match status" value="3"/>
</dbReference>
<dbReference type="InterPro" id="IPR000700">
    <property type="entry name" value="PAS-assoc_C"/>
</dbReference>
<dbReference type="InterPro" id="IPR001610">
    <property type="entry name" value="PAC"/>
</dbReference>
<dbReference type="Pfam" id="PF00990">
    <property type="entry name" value="GGDEF"/>
    <property type="match status" value="1"/>
</dbReference>
<dbReference type="PROSITE" id="PS50112">
    <property type="entry name" value="PAS"/>
    <property type="match status" value="2"/>
</dbReference>
<dbReference type="InterPro" id="IPR029787">
    <property type="entry name" value="Nucleotide_cyclase"/>
</dbReference>
<evidence type="ECO:0000259" key="5">
    <source>
        <dbReference type="PROSITE" id="PS51832"/>
    </source>
</evidence>
<dbReference type="Gene3D" id="3.30.70.270">
    <property type="match status" value="1"/>
</dbReference>
<dbReference type="InterPro" id="IPR000014">
    <property type="entry name" value="PAS"/>
</dbReference>
<dbReference type="PROSITE" id="PS51831">
    <property type="entry name" value="HD"/>
    <property type="match status" value="1"/>
</dbReference>
<dbReference type="Gene3D" id="2.10.70.100">
    <property type="match status" value="1"/>
</dbReference>
<evidence type="ECO:0000259" key="3">
    <source>
        <dbReference type="PROSITE" id="PS50887"/>
    </source>
</evidence>